<dbReference type="RefSeq" id="WP_183186738.1">
    <property type="nucleotide sequence ID" value="NZ_JACIDF010000005.1"/>
</dbReference>
<dbReference type="EMBL" id="JAQOTG010000003">
    <property type="protein sequence ID" value="MDE8563347.1"/>
    <property type="molecule type" value="Genomic_DNA"/>
</dbReference>
<name>A0ABT5W1Z7_9BACL</name>
<sequence length="63" mass="7535">MEDILKQIFVELQKISGRLERMEQGQEEIRFELAELKQGQEQLQKNIINNLGLYNEKNSRICR</sequence>
<dbReference type="Proteomes" id="UP001213979">
    <property type="component" value="Unassembled WGS sequence"/>
</dbReference>
<gene>
    <name evidence="1" type="ORF">PNH38_05525</name>
</gene>
<reference evidence="1 2" key="1">
    <citation type="submission" date="2023-01" db="EMBL/GenBank/DDBJ databases">
        <title>Genome-based reclassification of Anoxybacillus geothermalis as a later heterotypic synonym of Anoxybacillus rupiensis.</title>
        <authorList>
            <person name="Inan Bektas K."/>
            <person name="Canakci S."/>
            <person name="Belduz A.A."/>
            <person name="Guler H.H."/>
        </authorList>
    </citation>
    <scope>NUCLEOTIDE SEQUENCE [LARGE SCALE GENOMIC DNA]</scope>
    <source>
        <strain evidence="1 2">DSM 17127</strain>
    </source>
</reference>
<evidence type="ECO:0000313" key="2">
    <source>
        <dbReference type="Proteomes" id="UP001213979"/>
    </source>
</evidence>
<evidence type="ECO:0000313" key="1">
    <source>
        <dbReference type="EMBL" id="MDE8563347.1"/>
    </source>
</evidence>
<keyword evidence="2" id="KW-1185">Reference proteome</keyword>
<proteinExistence type="predicted"/>
<protein>
    <submittedName>
        <fullName evidence="1">Uncharacterized protein</fullName>
    </submittedName>
</protein>
<organism evidence="1 2">
    <name type="scientific">Anoxybacteroides rupiense</name>
    <dbReference type="NCBI Taxonomy" id="311460"/>
    <lineage>
        <taxon>Bacteria</taxon>
        <taxon>Bacillati</taxon>
        <taxon>Bacillota</taxon>
        <taxon>Bacilli</taxon>
        <taxon>Bacillales</taxon>
        <taxon>Anoxybacillaceae</taxon>
        <taxon>Anoxybacteroides</taxon>
    </lineage>
</organism>
<comment type="caution">
    <text evidence="1">The sequence shown here is derived from an EMBL/GenBank/DDBJ whole genome shotgun (WGS) entry which is preliminary data.</text>
</comment>
<accession>A0ABT5W1Z7</accession>